<sequence length="168" mass="19528">MRLLNSKTLEFKIFNDEKLPRYAILSHTWGDEEVNFQEMRLIQRLESLPAHMRENDAYLAALAAASGLDISMEWAYVTGRRAGYRKIAETALITEEEEISWLWVDTCCIYKSSSVELQEAINSMYPWYQNSAACIAFLDDAIINPSSTDQDFEDELRRSRWVTRGWTL</sequence>
<comment type="caution">
    <text evidence="2">The sequence shown here is derived from an EMBL/GenBank/DDBJ whole genome shotgun (WGS) entry which is preliminary data.</text>
</comment>
<dbReference type="PANTHER" id="PTHR10622:SF12">
    <property type="entry name" value="HET DOMAIN-CONTAINING PROTEIN"/>
    <property type="match status" value="1"/>
</dbReference>
<dbReference type="InterPro" id="IPR010730">
    <property type="entry name" value="HET"/>
</dbReference>
<reference evidence="2" key="1">
    <citation type="journal article" date="2020" name="Stud. Mycol.">
        <title>101 Dothideomycetes genomes: a test case for predicting lifestyles and emergence of pathogens.</title>
        <authorList>
            <person name="Haridas S."/>
            <person name="Albert R."/>
            <person name="Binder M."/>
            <person name="Bloem J."/>
            <person name="Labutti K."/>
            <person name="Salamov A."/>
            <person name="Andreopoulos B."/>
            <person name="Baker S."/>
            <person name="Barry K."/>
            <person name="Bills G."/>
            <person name="Bluhm B."/>
            <person name="Cannon C."/>
            <person name="Castanera R."/>
            <person name="Culley D."/>
            <person name="Daum C."/>
            <person name="Ezra D."/>
            <person name="Gonzalez J."/>
            <person name="Henrissat B."/>
            <person name="Kuo A."/>
            <person name="Liang C."/>
            <person name="Lipzen A."/>
            <person name="Lutzoni F."/>
            <person name="Magnuson J."/>
            <person name="Mondo S."/>
            <person name="Nolan M."/>
            <person name="Ohm R."/>
            <person name="Pangilinan J."/>
            <person name="Park H.-J."/>
            <person name="Ramirez L."/>
            <person name="Alfaro M."/>
            <person name="Sun H."/>
            <person name="Tritt A."/>
            <person name="Yoshinaga Y."/>
            <person name="Zwiers L.-H."/>
            <person name="Turgeon B."/>
            <person name="Goodwin S."/>
            <person name="Spatafora J."/>
            <person name="Crous P."/>
            <person name="Grigoriev I."/>
        </authorList>
    </citation>
    <scope>NUCLEOTIDE SEQUENCE</scope>
    <source>
        <strain evidence="2">CBS 110217</strain>
    </source>
</reference>
<gene>
    <name evidence="2" type="ORF">EK21DRAFT_116115</name>
</gene>
<dbReference type="AlphaFoldDB" id="A0A9P4H1G2"/>
<proteinExistence type="predicted"/>
<accession>A0A9P4H1G2</accession>
<dbReference type="Proteomes" id="UP000799777">
    <property type="component" value="Unassembled WGS sequence"/>
</dbReference>
<protein>
    <recommendedName>
        <fullName evidence="1">Heterokaryon incompatibility domain-containing protein</fullName>
    </recommendedName>
</protein>
<keyword evidence="3" id="KW-1185">Reference proteome</keyword>
<dbReference type="PANTHER" id="PTHR10622">
    <property type="entry name" value="HET DOMAIN-CONTAINING PROTEIN"/>
    <property type="match status" value="1"/>
</dbReference>
<name>A0A9P4H1G2_9PLEO</name>
<dbReference type="Pfam" id="PF06985">
    <property type="entry name" value="HET"/>
    <property type="match status" value="1"/>
</dbReference>
<feature type="domain" description="Heterokaryon incompatibility" evidence="1">
    <location>
        <begin position="22"/>
        <end position="139"/>
    </location>
</feature>
<evidence type="ECO:0000313" key="2">
    <source>
        <dbReference type="EMBL" id="KAF2026111.1"/>
    </source>
</evidence>
<evidence type="ECO:0000313" key="3">
    <source>
        <dbReference type="Proteomes" id="UP000799777"/>
    </source>
</evidence>
<dbReference type="OrthoDB" id="674604at2759"/>
<organism evidence="2 3">
    <name type="scientific">Setomelanomma holmii</name>
    <dbReference type="NCBI Taxonomy" id="210430"/>
    <lineage>
        <taxon>Eukaryota</taxon>
        <taxon>Fungi</taxon>
        <taxon>Dikarya</taxon>
        <taxon>Ascomycota</taxon>
        <taxon>Pezizomycotina</taxon>
        <taxon>Dothideomycetes</taxon>
        <taxon>Pleosporomycetidae</taxon>
        <taxon>Pleosporales</taxon>
        <taxon>Pleosporineae</taxon>
        <taxon>Phaeosphaeriaceae</taxon>
        <taxon>Setomelanomma</taxon>
    </lineage>
</organism>
<dbReference type="EMBL" id="ML978249">
    <property type="protein sequence ID" value="KAF2026111.1"/>
    <property type="molecule type" value="Genomic_DNA"/>
</dbReference>
<evidence type="ECO:0000259" key="1">
    <source>
        <dbReference type="Pfam" id="PF06985"/>
    </source>
</evidence>